<feature type="chain" id="PRO_5029769478" evidence="1">
    <location>
        <begin position="18"/>
        <end position="51"/>
    </location>
</feature>
<dbReference type="WBParaSite" id="HCON_00090380-00001">
    <property type="protein sequence ID" value="HCON_00090380-00001"/>
    <property type="gene ID" value="HCON_00090380"/>
</dbReference>
<keyword evidence="2" id="KW-1185">Reference proteome</keyword>
<keyword evidence="1" id="KW-0732">Signal</keyword>
<evidence type="ECO:0000313" key="2">
    <source>
        <dbReference type="Proteomes" id="UP000025227"/>
    </source>
</evidence>
<proteinExistence type="predicted"/>
<organism evidence="2 3">
    <name type="scientific">Haemonchus contortus</name>
    <name type="common">Barber pole worm</name>
    <dbReference type="NCBI Taxonomy" id="6289"/>
    <lineage>
        <taxon>Eukaryota</taxon>
        <taxon>Metazoa</taxon>
        <taxon>Ecdysozoa</taxon>
        <taxon>Nematoda</taxon>
        <taxon>Chromadorea</taxon>
        <taxon>Rhabditida</taxon>
        <taxon>Rhabditina</taxon>
        <taxon>Rhabditomorpha</taxon>
        <taxon>Strongyloidea</taxon>
        <taxon>Trichostrongylidae</taxon>
        <taxon>Haemonchus</taxon>
    </lineage>
</organism>
<sequence length="51" mass="5999">MMGTYMVFLIFLTRADCYTLLCRTIISSIDCHQFETMRLPIGYLSRSLELM</sequence>
<dbReference type="AlphaFoldDB" id="A0A7I4YFQ4"/>
<evidence type="ECO:0000313" key="3">
    <source>
        <dbReference type="WBParaSite" id="HCON_00090380-00001"/>
    </source>
</evidence>
<feature type="signal peptide" evidence="1">
    <location>
        <begin position="1"/>
        <end position="17"/>
    </location>
</feature>
<reference evidence="3" key="1">
    <citation type="submission" date="2020-12" db="UniProtKB">
        <authorList>
            <consortium name="WormBaseParasite"/>
        </authorList>
    </citation>
    <scope>IDENTIFICATION</scope>
    <source>
        <strain evidence="3">MHco3</strain>
    </source>
</reference>
<evidence type="ECO:0000256" key="1">
    <source>
        <dbReference type="SAM" id="SignalP"/>
    </source>
</evidence>
<name>A0A7I4YFQ4_HAECO</name>
<dbReference type="Proteomes" id="UP000025227">
    <property type="component" value="Unplaced"/>
</dbReference>
<protein>
    <submittedName>
        <fullName evidence="3">Secreted protein</fullName>
    </submittedName>
</protein>
<accession>A0A7I4YFQ4</accession>